<keyword evidence="1" id="KW-0812">Transmembrane</keyword>
<organism evidence="2 3">
    <name type="scientific">Pontibacillus yanchengensis Y32</name>
    <dbReference type="NCBI Taxonomy" id="1385514"/>
    <lineage>
        <taxon>Bacteria</taxon>
        <taxon>Bacillati</taxon>
        <taxon>Bacillota</taxon>
        <taxon>Bacilli</taxon>
        <taxon>Bacillales</taxon>
        <taxon>Bacillaceae</taxon>
        <taxon>Pontibacillus</taxon>
    </lineage>
</organism>
<dbReference type="AlphaFoldDB" id="A0A0A2TCE9"/>
<evidence type="ECO:0000256" key="1">
    <source>
        <dbReference type="SAM" id="Phobius"/>
    </source>
</evidence>
<dbReference type="EMBL" id="AVBF01000049">
    <property type="protein sequence ID" value="KGP71746.1"/>
    <property type="molecule type" value="Genomic_DNA"/>
</dbReference>
<dbReference type="Proteomes" id="UP000030147">
    <property type="component" value="Unassembled WGS sequence"/>
</dbReference>
<feature type="transmembrane region" description="Helical" evidence="1">
    <location>
        <begin position="116"/>
        <end position="137"/>
    </location>
</feature>
<accession>A0A0A2TCE9</accession>
<proteinExistence type="predicted"/>
<keyword evidence="1" id="KW-1133">Transmembrane helix</keyword>
<evidence type="ECO:0000313" key="3">
    <source>
        <dbReference type="Proteomes" id="UP000030147"/>
    </source>
</evidence>
<feature type="transmembrane region" description="Helical" evidence="1">
    <location>
        <begin position="82"/>
        <end position="104"/>
    </location>
</feature>
<keyword evidence="1" id="KW-0472">Membrane</keyword>
<feature type="transmembrane region" description="Helical" evidence="1">
    <location>
        <begin position="34"/>
        <end position="53"/>
    </location>
</feature>
<dbReference type="RefSeq" id="WP_036822032.1">
    <property type="nucleotide sequence ID" value="NZ_AVBF01000049.1"/>
</dbReference>
<dbReference type="STRING" id="1385514.N782_16775"/>
<feature type="transmembrane region" description="Helical" evidence="1">
    <location>
        <begin position="149"/>
        <end position="173"/>
    </location>
</feature>
<evidence type="ECO:0008006" key="4">
    <source>
        <dbReference type="Google" id="ProtNLM"/>
    </source>
</evidence>
<comment type="caution">
    <text evidence="2">The sequence shown here is derived from an EMBL/GenBank/DDBJ whole genome shotgun (WGS) entry which is preliminary data.</text>
</comment>
<reference evidence="2 3" key="1">
    <citation type="journal article" date="2015" name="Stand. Genomic Sci.">
        <title>High quality draft genome sequence of the moderately halophilic bacterium Pontibacillus yanchengensis Y32(T) and comparison among Pontibacillus genomes.</title>
        <authorList>
            <person name="Huang J."/>
            <person name="Qiao Z.X."/>
            <person name="Tang J.W."/>
            <person name="Wang G."/>
        </authorList>
    </citation>
    <scope>NUCLEOTIDE SEQUENCE [LARGE SCALE GENOMIC DNA]</scope>
    <source>
        <strain evidence="2 3">Y32</strain>
    </source>
</reference>
<gene>
    <name evidence="2" type="ORF">N782_16775</name>
</gene>
<feature type="transmembrane region" description="Helical" evidence="1">
    <location>
        <begin position="194"/>
        <end position="214"/>
    </location>
</feature>
<dbReference type="OrthoDB" id="2455856at2"/>
<protein>
    <recommendedName>
        <fullName evidence="4">Yip1 domain-containing protein</fullName>
    </recommendedName>
</protein>
<sequence length="219" mass="26090">MTYKVEVAKLFFRREDSFFQIREAERLTGLWKRILWFLVLSMLVFGFTAWKGLGMEPLSWQATDWSFATYESMKFFFLTGRLIYALLFSIVILFFTPFIYWVFTGIPYRKLIIVQLNVLFLMLVERLLWVAFVQYAGLDWFLSPLSFGIIAALITDHVWTIYLFGAISLVQLWAMWFQTKALVDFSAIKKWKMAILVFFLHLFYWAASATLAYYDLYLF</sequence>
<dbReference type="eggNOG" id="ENOG502ZB99">
    <property type="taxonomic scope" value="Bacteria"/>
</dbReference>
<name>A0A0A2TCE9_9BACI</name>
<evidence type="ECO:0000313" key="2">
    <source>
        <dbReference type="EMBL" id="KGP71746.1"/>
    </source>
</evidence>
<keyword evidence="3" id="KW-1185">Reference proteome</keyword>